<dbReference type="Proteomes" id="UP000035681">
    <property type="component" value="Unplaced"/>
</dbReference>
<dbReference type="PROSITE" id="PS50158">
    <property type="entry name" value="ZF_CCHC"/>
    <property type="match status" value="1"/>
</dbReference>
<evidence type="ECO:0000256" key="1">
    <source>
        <dbReference type="PROSITE-ProRule" id="PRU00047"/>
    </source>
</evidence>
<sequence length="269" mass="31943">MNLSNQVAGVDGRQGEPYGLKPLKYYMNPDDMEPSVAQIELFFRSTMRKIHNRYEDKKEMEKDREKWKDIFEELIELPIDNSVYTCYRKLREEAKKSKFELLVETVKEVILTRKKSKVNPNSIRDIKQGPYESVESYNKRFYKALKESEIELDKEITGILSPSDPSPRKNQKYLRSELFYTYKQGLQDKIRSRFPALQVNDMCLDNAMNQAIGIEIENNRLNDCSQRANTNPEFYANQNRKSEDNNKICYNCGKRGHYRKHCRKPRNYF</sequence>
<organism evidence="4">
    <name type="scientific">Strongyloides stercoralis</name>
    <name type="common">Threadworm</name>
    <dbReference type="NCBI Taxonomy" id="6248"/>
    <lineage>
        <taxon>Eukaryota</taxon>
        <taxon>Metazoa</taxon>
        <taxon>Ecdysozoa</taxon>
        <taxon>Nematoda</taxon>
        <taxon>Chromadorea</taxon>
        <taxon>Rhabditida</taxon>
        <taxon>Tylenchina</taxon>
        <taxon>Panagrolaimomorpha</taxon>
        <taxon>Strongyloidoidea</taxon>
        <taxon>Strongyloididae</taxon>
        <taxon>Strongyloides</taxon>
    </lineage>
</organism>
<dbReference type="AlphaFoldDB" id="A0A0K0EMC7"/>
<evidence type="ECO:0000313" key="4">
    <source>
        <dbReference type="WBParaSite" id="SSTP_0001061500.1"/>
    </source>
</evidence>
<dbReference type="GO" id="GO:0003676">
    <property type="term" value="F:nucleic acid binding"/>
    <property type="evidence" value="ECO:0007669"/>
    <property type="project" value="InterPro"/>
</dbReference>
<keyword evidence="1" id="KW-0479">Metal-binding</keyword>
<evidence type="ECO:0000259" key="2">
    <source>
        <dbReference type="PROSITE" id="PS50158"/>
    </source>
</evidence>
<dbReference type="Gene3D" id="4.10.60.10">
    <property type="entry name" value="Zinc finger, CCHC-type"/>
    <property type="match status" value="1"/>
</dbReference>
<protein>
    <submittedName>
        <fullName evidence="4 5">CCHC-type domain-containing protein</fullName>
    </submittedName>
</protein>
<dbReference type="InterPro" id="IPR001878">
    <property type="entry name" value="Znf_CCHC"/>
</dbReference>
<dbReference type="InterPro" id="IPR036875">
    <property type="entry name" value="Znf_CCHC_sf"/>
</dbReference>
<evidence type="ECO:0000313" key="3">
    <source>
        <dbReference type="Proteomes" id="UP000035681"/>
    </source>
</evidence>
<accession>A0A0K0EMC7</accession>
<dbReference type="SUPFAM" id="SSF57756">
    <property type="entry name" value="Retrovirus zinc finger-like domains"/>
    <property type="match status" value="1"/>
</dbReference>
<name>A0A0K0EMC7_STRER</name>
<dbReference type="SMART" id="SM00343">
    <property type="entry name" value="ZnF_C2HC"/>
    <property type="match status" value="1"/>
</dbReference>
<keyword evidence="3" id="KW-1185">Reference proteome</keyword>
<dbReference type="STRING" id="6248.A0A0K0EMC7"/>
<keyword evidence="1" id="KW-0863">Zinc-finger</keyword>
<feature type="domain" description="CCHC-type" evidence="2">
    <location>
        <begin position="249"/>
        <end position="264"/>
    </location>
</feature>
<dbReference type="WBParaSite" id="TCONS_00016853.p1">
    <property type="protein sequence ID" value="TCONS_00016853.p1"/>
    <property type="gene ID" value="XLOC_011489"/>
</dbReference>
<reference evidence="4" key="1">
    <citation type="submission" date="2015-08" db="UniProtKB">
        <authorList>
            <consortium name="WormBaseParasite"/>
        </authorList>
    </citation>
    <scope>IDENTIFICATION</scope>
</reference>
<dbReference type="GO" id="GO:0008270">
    <property type="term" value="F:zinc ion binding"/>
    <property type="evidence" value="ECO:0007669"/>
    <property type="project" value="UniProtKB-KW"/>
</dbReference>
<proteinExistence type="predicted"/>
<dbReference type="GO" id="GO:0019899">
    <property type="term" value="F:enzyme binding"/>
    <property type="evidence" value="ECO:0007669"/>
    <property type="project" value="UniProtKB-ARBA"/>
</dbReference>
<dbReference type="WBParaSite" id="SSTP_0001061500.1">
    <property type="protein sequence ID" value="SSTP_0001061500.1"/>
    <property type="gene ID" value="SSTP_0001061500"/>
</dbReference>
<keyword evidence="1" id="KW-0862">Zinc</keyword>
<evidence type="ECO:0000313" key="5">
    <source>
        <dbReference type="WBParaSite" id="TCONS_00016853.p1"/>
    </source>
</evidence>